<dbReference type="GO" id="GO:1990904">
    <property type="term" value="C:ribonucleoprotein complex"/>
    <property type="evidence" value="ECO:0007669"/>
    <property type="project" value="UniProtKB-KW"/>
</dbReference>
<evidence type="ECO:0000256" key="4">
    <source>
        <dbReference type="HAMAP-Rule" id="MF_01369"/>
    </source>
</evidence>
<dbReference type="EMBL" id="MW470974">
    <property type="protein sequence ID" value="QYB20981.1"/>
    <property type="molecule type" value="Genomic_DNA"/>
</dbReference>
<protein>
    <recommendedName>
        <fullName evidence="4">Large ribosomal subunit protein uL23c</fullName>
    </recommendedName>
</protein>
<evidence type="ECO:0000313" key="6">
    <source>
        <dbReference type="EMBL" id="QYB20981.1"/>
    </source>
</evidence>
<dbReference type="InterPro" id="IPR012678">
    <property type="entry name" value="Ribosomal_uL23/eL15/eS24_sf"/>
</dbReference>
<keyword evidence="5" id="KW-0934">Plastid</keyword>
<accession>A0A6J4AJ85</accession>
<dbReference type="Gene3D" id="3.30.70.330">
    <property type="match status" value="1"/>
</dbReference>
<sequence length="106" mass="12558">MYKYKIVKVPYVDFLITVDTVITEKSVSISEKNQYILNVDSKLNKTEIKKWLELYFDVEITGVNSYRPPQKKQKRATALLKKYRIHYKRIIITLKPGYSIPLFPSK</sequence>
<dbReference type="GO" id="GO:0019843">
    <property type="term" value="F:rRNA binding"/>
    <property type="evidence" value="ECO:0007669"/>
    <property type="project" value="UniProtKB-UniRule"/>
</dbReference>
<keyword evidence="3 4" id="KW-0687">Ribonucleoprotein</keyword>
<comment type="function">
    <text evidence="4">Binds to 23S rRNA.</text>
</comment>
<dbReference type="HAMAP" id="MF_01369_B">
    <property type="entry name" value="Ribosomal_uL23_B"/>
    <property type="match status" value="1"/>
</dbReference>
<organism evidence="5">
    <name type="scientific">Athrotaxis laxifolia</name>
    <name type="common">Tasmanian pencil pine</name>
    <dbReference type="NCBI Taxonomy" id="28976"/>
    <lineage>
        <taxon>Eukaryota</taxon>
        <taxon>Viridiplantae</taxon>
        <taxon>Streptophyta</taxon>
        <taxon>Embryophyta</taxon>
        <taxon>Tracheophyta</taxon>
        <taxon>Spermatophyta</taxon>
        <taxon>Pinopsida</taxon>
        <taxon>Pinidae</taxon>
        <taxon>Conifers II</taxon>
        <taxon>Cupressales</taxon>
        <taxon>Cupressaceae</taxon>
        <taxon>Athrotaxis</taxon>
    </lineage>
</organism>
<dbReference type="AlphaFoldDB" id="A0A6J4AJ85"/>
<evidence type="ECO:0000256" key="3">
    <source>
        <dbReference type="ARBA" id="ARBA00023274"/>
    </source>
</evidence>
<name>A0A6J4AJ85_ATHLA</name>
<reference evidence="6" key="3">
    <citation type="submission" date="2021-01" db="EMBL/GenBank/DDBJ databases">
        <authorList>
            <person name="Stull G."/>
            <person name="Qu X.-J."/>
            <person name="Parins-Fukuchi C."/>
            <person name="Yang Y.-Y."/>
            <person name="Yang J.-B."/>
            <person name="Yang Z.-Y."/>
            <person name="Hu Y."/>
            <person name="Ma H."/>
            <person name="Soltis P."/>
            <person name="Soltis D."/>
            <person name="Li D.-Z."/>
            <person name="Smith S."/>
            <person name="Yi T.-S."/>
        </authorList>
    </citation>
    <scope>NUCLEOTIDE SEQUENCE</scope>
</reference>
<keyword evidence="2 4" id="KW-0689">Ribosomal protein</keyword>
<gene>
    <name evidence="4 5" type="primary">rpl23</name>
</gene>
<dbReference type="InterPro" id="IPR013025">
    <property type="entry name" value="Ribosomal_uL23-like"/>
</dbReference>
<dbReference type="GO" id="GO:0003735">
    <property type="term" value="F:structural constituent of ribosome"/>
    <property type="evidence" value="ECO:0007669"/>
    <property type="project" value="InterPro"/>
</dbReference>
<keyword evidence="4" id="KW-0694">RNA-binding</keyword>
<dbReference type="GO" id="GO:0005840">
    <property type="term" value="C:ribosome"/>
    <property type="evidence" value="ECO:0007669"/>
    <property type="project" value="UniProtKB-KW"/>
</dbReference>
<comment type="similarity">
    <text evidence="1 4">Belongs to the universal ribosomal protein uL23 family.</text>
</comment>
<keyword evidence="4" id="KW-0699">rRNA-binding</keyword>
<evidence type="ECO:0000256" key="2">
    <source>
        <dbReference type="ARBA" id="ARBA00022980"/>
    </source>
</evidence>
<dbReference type="GO" id="GO:0006412">
    <property type="term" value="P:translation"/>
    <property type="evidence" value="ECO:0007669"/>
    <property type="project" value="UniProtKB-UniRule"/>
</dbReference>
<dbReference type="SUPFAM" id="SSF54189">
    <property type="entry name" value="Ribosomal proteins S24e, L23 and L15e"/>
    <property type="match status" value="1"/>
</dbReference>
<reference evidence="5" key="1">
    <citation type="journal article" date="2020" name="Front. Plant Sci.">
        <title>The origin and evolution of plastid genome downsizing in Southern Hemispheric cypresses (Cupressaceae).</title>
        <authorList>
            <person name="Sudianto E."/>
            <person name="Wu C."/>
            <person name="Chaw S."/>
        </authorList>
    </citation>
    <scope>NUCLEOTIDE SEQUENCE</scope>
</reference>
<geneLocation type="chloroplast" evidence="5"/>
<evidence type="ECO:0000256" key="1">
    <source>
        <dbReference type="ARBA" id="ARBA00006700"/>
    </source>
</evidence>
<reference evidence="6" key="2">
    <citation type="journal article" date="2021" name="Nat. Plants">
        <title>Gene duplications and phylogenomic conflict underlie major pulses of phenotypic evolution in gymnosperms.</title>
        <authorList>
            <person name="Stull G.W."/>
            <person name="Qu X.J."/>
            <person name="Parins-Fukuchi C."/>
            <person name="Yang Y.Y."/>
            <person name="Yang J.B."/>
            <person name="Yang Z.Y."/>
            <person name="Hu Y."/>
            <person name="Ma H."/>
            <person name="Soltis P.S."/>
            <person name="Soltis D.E."/>
            <person name="Li D.Z."/>
            <person name="Smith S.A."/>
            <person name="Yi T.S."/>
        </authorList>
    </citation>
    <scope>NUCLEOTIDE SEQUENCE</scope>
</reference>
<dbReference type="PANTHER" id="PTHR11620">
    <property type="entry name" value="60S RIBOSOMAL PROTEIN L23A"/>
    <property type="match status" value="1"/>
</dbReference>
<dbReference type="Pfam" id="PF00276">
    <property type="entry name" value="Ribosomal_L23"/>
    <property type="match status" value="1"/>
</dbReference>
<dbReference type="GO" id="GO:0009507">
    <property type="term" value="C:chloroplast"/>
    <property type="evidence" value="ECO:0007669"/>
    <property type="project" value="UniProtKB-SubCell"/>
</dbReference>
<dbReference type="InterPro" id="IPR012677">
    <property type="entry name" value="Nucleotide-bd_a/b_plait_sf"/>
</dbReference>
<keyword evidence="5" id="KW-0150">Chloroplast</keyword>
<comment type="subunit">
    <text evidence="4">Part of the 50S ribosomal subunit.</text>
</comment>
<dbReference type="EMBL" id="LC500575">
    <property type="protein sequence ID" value="BBN66374.1"/>
    <property type="molecule type" value="Genomic_DNA"/>
</dbReference>
<evidence type="ECO:0000313" key="5">
    <source>
        <dbReference type="EMBL" id="BBN66374.1"/>
    </source>
</evidence>
<proteinExistence type="inferred from homology"/>
<comment type="subcellular location">
    <subcellularLocation>
        <location evidence="4">Plastid</location>
        <location evidence="4">Chloroplast</location>
    </subcellularLocation>
</comment>